<evidence type="ECO:0000256" key="1">
    <source>
        <dbReference type="ARBA" id="ARBA00022475"/>
    </source>
</evidence>
<dbReference type="PANTHER" id="PTHR30518">
    <property type="entry name" value="ENDOLYTIC MUREIN TRANSGLYCOSYLASE"/>
    <property type="match status" value="1"/>
</dbReference>
<reference evidence="8 9" key="1">
    <citation type="journal article" date="2013" name="Genome Announc.">
        <title>Genome Sequence of the Sulfate-Reducing Bacterium Desulfotomaculum hydrothermale Lam5(T).</title>
        <authorList>
            <person name="Amin O."/>
            <person name="Fardeau M.L."/>
            <person name="Valette O."/>
            <person name="Hirschler-Rea A."/>
            <person name="Barbe V."/>
            <person name="Medigue C."/>
            <person name="Vacherie B."/>
            <person name="Ollivier B."/>
            <person name="Bertin P.N."/>
            <person name="Dolla A."/>
        </authorList>
    </citation>
    <scope>NUCLEOTIDE SEQUENCE [LARGE SCALE GENOMIC DNA]</scope>
    <source>
        <strain evidence="9">Lam5 / DSM 18033</strain>
    </source>
</reference>
<dbReference type="PANTHER" id="PTHR30518:SF2">
    <property type="entry name" value="ENDOLYTIC MUREIN TRANSGLYCOSYLASE"/>
    <property type="match status" value="1"/>
</dbReference>
<comment type="catalytic activity">
    <reaction evidence="7">
        <text>a peptidoglycan chain = a peptidoglycan chain with N-acetyl-1,6-anhydromuramyl-[peptide] at the reducing end + a peptidoglycan chain with N-acetylglucosamine at the non-reducing end.</text>
        <dbReference type="EC" id="4.2.2.29"/>
    </reaction>
</comment>
<keyword evidence="9" id="KW-1185">Reference proteome</keyword>
<comment type="similarity">
    <text evidence="7">Belongs to the transglycosylase MltG family.</text>
</comment>
<dbReference type="AlphaFoldDB" id="K8E028"/>
<keyword evidence="4 7" id="KW-0472">Membrane</keyword>
<evidence type="ECO:0000313" key="8">
    <source>
        <dbReference type="EMBL" id="CCO08819.1"/>
    </source>
</evidence>
<keyword evidence="6 7" id="KW-0961">Cell wall biogenesis/degradation</keyword>
<dbReference type="GO" id="GO:0005886">
    <property type="term" value="C:plasma membrane"/>
    <property type="evidence" value="ECO:0007669"/>
    <property type="project" value="UniProtKB-SubCell"/>
</dbReference>
<dbReference type="EC" id="4.2.2.29" evidence="7"/>
<evidence type="ECO:0000256" key="3">
    <source>
        <dbReference type="ARBA" id="ARBA00022989"/>
    </source>
</evidence>
<evidence type="ECO:0000256" key="4">
    <source>
        <dbReference type="ARBA" id="ARBA00023136"/>
    </source>
</evidence>
<name>K8E028_9FIRM</name>
<dbReference type="eggNOG" id="COG1559">
    <property type="taxonomic scope" value="Bacteria"/>
</dbReference>
<keyword evidence="5 7" id="KW-0456">Lyase</keyword>
<dbReference type="InterPro" id="IPR003770">
    <property type="entry name" value="MLTG-like"/>
</dbReference>
<dbReference type="GO" id="GO:0008932">
    <property type="term" value="F:lytic endotransglycosylase activity"/>
    <property type="evidence" value="ECO:0007669"/>
    <property type="project" value="UniProtKB-UniRule"/>
</dbReference>
<evidence type="ECO:0000313" key="9">
    <source>
        <dbReference type="Proteomes" id="UP000009315"/>
    </source>
</evidence>
<dbReference type="Gene3D" id="3.30.1490.480">
    <property type="entry name" value="Endolytic murein transglycosylase"/>
    <property type="match status" value="1"/>
</dbReference>
<evidence type="ECO:0000256" key="6">
    <source>
        <dbReference type="ARBA" id="ARBA00023316"/>
    </source>
</evidence>
<proteinExistence type="inferred from homology"/>
<evidence type="ECO:0000256" key="2">
    <source>
        <dbReference type="ARBA" id="ARBA00022692"/>
    </source>
</evidence>
<organism evidence="8 9">
    <name type="scientific">Desulforamulus hydrothermalis Lam5 = DSM 18033</name>
    <dbReference type="NCBI Taxonomy" id="1121428"/>
    <lineage>
        <taxon>Bacteria</taxon>
        <taxon>Bacillati</taxon>
        <taxon>Bacillota</taxon>
        <taxon>Clostridia</taxon>
        <taxon>Eubacteriales</taxon>
        <taxon>Peptococcaceae</taxon>
        <taxon>Desulforamulus</taxon>
    </lineage>
</organism>
<accession>K8E028</accession>
<dbReference type="Proteomes" id="UP000009315">
    <property type="component" value="Unassembled WGS sequence"/>
</dbReference>
<dbReference type="STRING" id="1121428.DESHY_50127"/>
<dbReference type="CDD" id="cd08010">
    <property type="entry name" value="MltG_like"/>
    <property type="match status" value="1"/>
</dbReference>
<sequence length="339" mass="38024">MVMKWQTSKRVLAITFLILAAGLFWYFANLLSPVNPSGQAPDVLVHIAPSSSTAQIAKTLQQQGMIRSAAAFRLYARCQGLDNQVKAGYYMLNASMSTAEILNLLVQGKTAGKSFTIPEGYTLKQITERLAAKGFIREQLFKDLLKNGQFKYSFIKDLPPGENRLEGYLFPETYTIPIDSDEKYIINIMLAGMDRQIKELKLADKAKELNLTLHQAVTIASMIEREARVERDRPLISSVIHNRLKAGMKLQIDATVEYALGERREKIYYKDLEVASPYNTYQHYGLPPGPIASPGRASLLAAVNPAQTNYFYYVAKPDGSHAFAVTYAEHNANKIKYLK</sequence>
<comment type="subcellular location">
    <subcellularLocation>
        <location evidence="7">Cell membrane</location>
        <topology evidence="7">Single-pass membrane protein</topology>
    </subcellularLocation>
</comment>
<dbReference type="Pfam" id="PF02618">
    <property type="entry name" value="YceG"/>
    <property type="match status" value="1"/>
</dbReference>
<keyword evidence="2 7" id="KW-0812">Transmembrane</keyword>
<dbReference type="HAMAP" id="MF_02065">
    <property type="entry name" value="MltG"/>
    <property type="match status" value="1"/>
</dbReference>
<keyword evidence="3 7" id="KW-1133">Transmembrane helix</keyword>
<keyword evidence="1 7" id="KW-1003">Cell membrane</keyword>
<dbReference type="GO" id="GO:0009252">
    <property type="term" value="P:peptidoglycan biosynthetic process"/>
    <property type="evidence" value="ECO:0007669"/>
    <property type="project" value="UniProtKB-UniRule"/>
</dbReference>
<evidence type="ECO:0000256" key="5">
    <source>
        <dbReference type="ARBA" id="ARBA00023239"/>
    </source>
</evidence>
<dbReference type="GO" id="GO:0071555">
    <property type="term" value="P:cell wall organization"/>
    <property type="evidence" value="ECO:0007669"/>
    <property type="project" value="UniProtKB-KW"/>
</dbReference>
<evidence type="ECO:0000256" key="7">
    <source>
        <dbReference type="HAMAP-Rule" id="MF_02065"/>
    </source>
</evidence>
<feature type="transmembrane region" description="Helical" evidence="7">
    <location>
        <begin position="12"/>
        <end position="28"/>
    </location>
</feature>
<dbReference type="EMBL" id="CAOS01000012">
    <property type="protein sequence ID" value="CCO08819.1"/>
    <property type="molecule type" value="Genomic_DNA"/>
</dbReference>
<comment type="function">
    <text evidence="7">Functions as a peptidoglycan terminase that cleaves nascent peptidoglycan strands endolytically to terminate their elongation.</text>
</comment>
<dbReference type="NCBIfam" id="TIGR00247">
    <property type="entry name" value="endolytic transglycosylase MltG"/>
    <property type="match status" value="1"/>
</dbReference>
<feature type="site" description="Important for catalytic activity" evidence="7">
    <location>
        <position position="226"/>
    </location>
</feature>
<gene>
    <name evidence="8" type="primary">yceG</name>
    <name evidence="7" type="synonym">mltG</name>
    <name evidence="8" type="ORF">DESHY_50127</name>
</gene>
<comment type="caution">
    <text evidence="8">The sequence shown here is derived from an EMBL/GenBank/DDBJ whole genome shotgun (WGS) entry which is preliminary data.</text>
</comment>
<protein>
    <recommendedName>
        <fullName evidence="7">Endolytic murein transglycosylase</fullName>
        <ecNumber evidence="7">4.2.2.29</ecNumber>
    </recommendedName>
    <alternativeName>
        <fullName evidence="7">Peptidoglycan lytic transglycosylase</fullName>
    </alternativeName>
    <alternativeName>
        <fullName evidence="7">Peptidoglycan polymerization terminase</fullName>
    </alternativeName>
</protein>
<dbReference type="Gene3D" id="3.30.160.60">
    <property type="entry name" value="Classic Zinc Finger"/>
    <property type="match status" value="1"/>
</dbReference>